<protein>
    <recommendedName>
        <fullName evidence="3">Sulfatase</fullName>
    </recommendedName>
</protein>
<name>B4D885_9BACT</name>
<sequence length="480" mass="52721">MTPVTDHTKTDKFLREHSINADHLIFTRRDFLMRTGMGMGALSLAGMFGLNVGDAVGAPLGTAGIPTGPLAPKQPQFPVKAKAVIHLFASGGPSQVDTWDPKPELTKYTDKTIPGHDGLAFGSPFEFKKSGKSGVETSSVFPELSTVIDEMAVIRSLWTDIPAHEVAQRFMHTGSLQLPKPSMGSWLVYGLGTENQNMPGFITMGGSPEWRQASFLPGVYQGCNVNYNSKMDLDEVIMNIKNQFTPMDRQRRELDLVKQLNALHAAKLQKDAQLEARIESFEMAFKMQTEATDAFDISKESDATRDAYGRTEVGAKLLVARRLVERGVRFVQIDLGSWDHHGNLAVVLKQKAGEIDGPAAALIKDLKQKGLLDSTLVLWGGEFGRTVTRDRNGNAQPGRDHNGRAMVAWMAGGGVKGGTAYGATDEFGSRAVENKVHIHDLHATIMQLMGFDHTKLTYRYNGRDFRFTDNFGNVVKDIIA</sequence>
<dbReference type="SUPFAM" id="SSF53649">
    <property type="entry name" value="Alkaline phosphatase-like"/>
    <property type="match status" value="1"/>
</dbReference>
<evidence type="ECO:0000313" key="1">
    <source>
        <dbReference type="EMBL" id="EDY17278.1"/>
    </source>
</evidence>
<dbReference type="EMBL" id="ABVL01000021">
    <property type="protein sequence ID" value="EDY17278.1"/>
    <property type="molecule type" value="Genomic_DNA"/>
</dbReference>
<organism evidence="1 2">
    <name type="scientific">Chthoniobacter flavus Ellin428</name>
    <dbReference type="NCBI Taxonomy" id="497964"/>
    <lineage>
        <taxon>Bacteria</taxon>
        <taxon>Pseudomonadati</taxon>
        <taxon>Verrucomicrobiota</taxon>
        <taxon>Spartobacteria</taxon>
        <taxon>Chthoniobacterales</taxon>
        <taxon>Chthoniobacteraceae</taxon>
        <taxon>Chthoniobacter</taxon>
    </lineage>
</organism>
<dbReference type="RefSeq" id="WP_006982446.1">
    <property type="nucleotide sequence ID" value="NZ_ABVL01000021.1"/>
</dbReference>
<dbReference type="Proteomes" id="UP000005824">
    <property type="component" value="Unassembled WGS sequence"/>
</dbReference>
<dbReference type="eggNOG" id="COG4102">
    <property type="taxonomic scope" value="Bacteria"/>
</dbReference>
<dbReference type="STRING" id="497964.CfE428DRAFT_5125"/>
<dbReference type="InParanoid" id="B4D885"/>
<accession>B4D885</accession>
<proteinExistence type="predicted"/>
<dbReference type="AlphaFoldDB" id="B4D885"/>
<dbReference type="Pfam" id="PF07394">
    <property type="entry name" value="DUF1501"/>
    <property type="match status" value="1"/>
</dbReference>
<keyword evidence="2" id="KW-1185">Reference proteome</keyword>
<dbReference type="PANTHER" id="PTHR43737:SF1">
    <property type="entry name" value="DUF1501 DOMAIN-CONTAINING PROTEIN"/>
    <property type="match status" value="1"/>
</dbReference>
<dbReference type="InterPro" id="IPR017850">
    <property type="entry name" value="Alkaline_phosphatase_core_sf"/>
</dbReference>
<comment type="caution">
    <text evidence="1">The sequence shown here is derived from an EMBL/GenBank/DDBJ whole genome shotgun (WGS) entry which is preliminary data.</text>
</comment>
<dbReference type="PROSITE" id="PS51318">
    <property type="entry name" value="TAT"/>
    <property type="match status" value="1"/>
</dbReference>
<evidence type="ECO:0008006" key="3">
    <source>
        <dbReference type="Google" id="ProtNLM"/>
    </source>
</evidence>
<reference evidence="1 2" key="1">
    <citation type="journal article" date="2011" name="J. Bacteriol.">
        <title>Genome sequence of Chthoniobacter flavus Ellin428, an aerobic heterotrophic soil bacterium.</title>
        <authorList>
            <person name="Kant R."/>
            <person name="van Passel M.W."/>
            <person name="Palva A."/>
            <person name="Lucas S."/>
            <person name="Lapidus A."/>
            <person name="Glavina Del Rio T."/>
            <person name="Dalin E."/>
            <person name="Tice H."/>
            <person name="Bruce D."/>
            <person name="Goodwin L."/>
            <person name="Pitluck S."/>
            <person name="Larimer F.W."/>
            <person name="Land M.L."/>
            <person name="Hauser L."/>
            <person name="Sangwan P."/>
            <person name="de Vos W.M."/>
            <person name="Janssen P.H."/>
            <person name="Smidt H."/>
        </authorList>
    </citation>
    <scope>NUCLEOTIDE SEQUENCE [LARGE SCALE GENOMIC DNA]</scope>
    <source>
        <strain evidence="1 2">Ellin428</strain>
    </source>
</reference>
<dbReference type="PANTHER" id="PTHR43737">
    <property type="entry name" value="BLL7424 PROTEIN"/>
    <property type="match status" value="1"/>
</dbReference>
<dbReference type="InterPro" id="IPR006311">
    <property type="entry name" value="TAT_signal"/>
</dbReference>
<evidence type="ECO:0000313" key="2">
    <source>
        <dbReference type="Proteomes" id="UP000005824"/>
    </source>
</evidence>
<dbReference type="InterPro" id="IPR010869">
    <property type="entry name" value="DUF1501"/>
</dbReference>
<gene>
    <name evidence="1" type="ORF">CfE428DRAFT_5125</name>
</gene>